<evidence type="ECO:0000313" key="1">
    <source>
        <dbReference type="EMBL" id="KAI9918366.1"/>
    </source>
</evidence>
<accession>A0ACC0WKW7</accession>
<comment type="caution">
    <text evidence="1">The sequence shown here is derived from an EMBL/GenBank/DDBJ whole genome shotgun (WGS) entry which is preliminary data.</text>
</comment>
<reference evidence="1 2" key="1">
    <citation type="journal article" date="2022" name="bioRxiv">
        <title>The genome of the oomycete Peronosclerospora sorghi, a cosmopolitan pathogen of maize and sorghum, is inflated with dispersed pseudogenes.</title>
        <authorList>
            <person name="Fletcher K."/>
            <person name="Martin F."/>
            <person name="Isakeit T."/>
            <person name="Cavanaugh K."/>
            <person name="Magill C."/>
            <person name="Michelmore R."/>
        </authorList>
    </citation>
    <scope>NUCLEOTIDE SEQUENCE [LARGE SCALE GENOMIC DNA]</scope>
    <source>
        <strain evidence="1">P6</strain>
    </source>
</reference>
<proteinExistence type="predicted"/>
<dbReference type="Proteomes" id="UP001163321">
    <property type="component" value="Chromosome 12"/>
</dbReference>
<dbReference type="EMBL" id="CM047591">
    <property type="protein sequence ID" value="KAI9918366.1"/>
    <property type="molecule type" value="Genomic_DNA"/>
</dbReference>
<protein>
    <submittedName>
        <fullName evidence="1">Uncharacterized protein</fullName>
    </submittedName>
</protein>
<name>A0ACC0WKW7_9STRA</name>
<gene>
    <name evidence="1" type="ORF">PsorP6_011929</name>
</gene>
<sequence length="67" mass="7869">MSAEDSVQYLRAMEALRGYYPPHELESLFAMEESEELKQFLAAYKTFYNAQDTSTLGFDKFTIKERM</sequence>
<organism evidence="1 2">
    <name type="scientific">Peronosclerospora sorghi</name>
    <dbReference type="NCBI Taxonomy" id="230839"/>
    <lineage>
        <taxon>Eukaryota</taxon>
        <taxon>Sar</taxon>
        <taxon>Stramenopiles</taxon>
        <taxon>Oomycota</taxon>
        <taxon>Peronosporomycetes</taxon>
        <taxon>Peronosporales</taxon>
        <taxon>Peronosporaceae</taxon>
        <taxon>Peronosclerospora</taxon>
    </lineage>
</organism>
<evidence type="ECO:0000313" key="2">
    <source>
        <dbReference type="Proteomes" id="UP001163321"/>
    </source>
</evidence>
<keyword evidence="2" id="KW-1185">Reference proteome</keyword>